<keyword evidence="2" id="KW-0813">Transport</keyword>
<dbReference type="Pfam" id="PF04290">
    <property type="entry name" value="DctQ"/>
    <property type="match status" value="1"/>
</dbReference>
<dbReference type="PANTHER" id="PTHR35011">
    <property type="entry name" value="2,3-DIKETO-L-GULONATE TRAP TRANSPORTER SMALL PERMEASE PROTEIN YIAM"/>
    <property type="match status" value="1"/>
</dbReference>
<reference evidence="10" key="1">
    <citation type="submission" date="2018-05" db="EMBL/GenBank/DDBJ databases">
        <authorList>
            <person name="Lanie J.A."/>
            <person name="Ng W.-L."/>
            <person name="Kazmierczak K.M."/>
            <person name="Andrzejewski T.M."/>
            <person name="Davidsen T.M."/>
            <person name="Wayne K.J."/>
            <person name="Tettelin H."/>
            <person name="Glass J.I."/>
            <person name="Rusch D."/>
            <person name="Podicherti R."/>
            <person name="Tsui H.-C.T."/>
            <person name="Winkler M.E."/>
        </authorList>
    </citation>
    <scope>NUCLEOTIDE SEQUENCE</scope>
</reference>
<comment type="subcellular location">
    <subcellularLocation>
        <location evidence="1">Cell inner membrane</location>
        <topology evidence="1">Multi-pass membrane protein</topology>
    </subcellularLocation>
</comment>
<accession>A0A382UGR7</accession>
<proteinExistence type="predicted"/>
<keyword evidence="5 8" id="KW-0812">Transmembrane</keyword>
<keyword evidence="4" id="KW-0997">Cell inner membrane</keyword>
<gene>
    <name evidence="10" type="ORF">METZ01_LOCUS386310</name>
</gene>
<evidence type="ECO:0000256" key="8">
    <source>
        <dbReference type="SAM" id="Phobius"/>
    </source>
</evidence>
<dbReference type="EMBL" id="UINC01144134">
    <property type="protein sequence ID" value="SVD33456.1"/>
    <property type="molecule type" value="Genomic_DNA"/>
</dbReference>
<dbReference type="GO" id="GO:0005886">
    <property type="term" value="C:plasma membrane"/>
    <property type="evidence" value="ECO:0007669"/>
    <property type="project" value="UniProtKB-SubCell"/>
</dbReference>
<evidence type="ECO:0000256" key="1">
    <source>
        <dbReference type="ARBA" id="ARBA00004429"/>
    </source>
</evidence>
<feature type="transmembrane region" description="Helical" evidence="8">
    <location>
        <begin position="157"/>
        <end position="179"/>
    </location>
</feature>
<evidence type="ECO:0000256" key="7">
    <source>
        <dbReference type="ARBA" id="ARBA00023136"/>
    </source>
</evidence>
<evidence type="ECO:0000256" key="2">
    <source>
        <dbReference type="ARBA" id="ARBA00022448"/>
    </source>
</evidence>
<evidence type="ECO:0000259" key="9">
    <source>
        <dbReference type="Pfam" id="PF04290"/>
    </source>
</evidence>
<feature type="domain" description="Tripartite ATP-independent periplasmic transporters DctQ component" evidence="9">
    <location>
        <begin position="50"/>
        <end position="180"/>
    </location>
</feature>
<keyword evidence="3" id="KW-1003">Cell membrane</keyword>
<evidence type="ECO:0000256" key="6">
    <source>
        <dbReference type="ARBA" id="ARBA00022989"/>
    </source>
</evidence>
<feature type="transmembrane region" description="Helical" evidence="8">
    <location>
        <begin position="115"/>
        <end position="137"/>
    </location>
</feature>
<keyword evidence="7 8" id="KW-0472">Membrane</keyword>
<protein>
    <recommendedName>
        <fullName evidence="9">Tripartite ATP-independent periplasmic transporters DctQ component domain-containing protein</fullName>
    </recommendedName>
</protein>
<evidence type="ECO:0000256" key="3">
    <source>
        <dbReference type="ARBA" id="ARBA00022475"/>
    </source>
</evidence>
<evidence type="ECO:0000256" key="4">
    <source>
        <dbReference type="ARBA" id="ARBA00022519"/>
    </source>
</evidence>
<dbReference type="InterPro" id="IPR007387">
    <property type="entry name" value="TRAP_DctQ"/>
</dbReference>
<feature type="transmembrane region" description="Helical" evidence="8">
    <location>
        <begin position="34"/>
        <end position="55"/>
    </location>
</feature>
<dbReference type="PANTHER" id="PTHR35011:SF4">
    <property type="entry name" value="SLL1102 PROTEIN"/>
    <property type="match status" value="1"/>
</dbReference>
<organism evidence="10">
    <name type="scientific">marine metagenome</name>
    <dbReference type="NCBI Taxonomy" id="408172"/>
    <lineage>
        <taxon>unclassified sequences</taxon>
        <taxon>metagenomes</taxon>
        <taxon>ecological metagenomes</taxon>
    </lineage>
</organism>
<feature type="non-terminal residue" evidence="10">
    <location>
        <position position="1"/>
    </location>
</feature>
<feature type="transmembrane region" description="Helical" evidence="8">
    <location>
        <begin position="75"/>
        <end position="94"/>
    </location>
</feature>
<sequence>TTDEMVAEGRSYTGVMPDDMPKYMAKTILGIDLFSLRVGQIACWLTVPVFVSMFYEVVARHFFNAPTMWAYDISRMFAGAMFMLGAGYALSKGVHIRADFMYRKWSVRRQASIDLALYLLFYFPGLIGAANACYKYAHKSWSQMERGMDTAWMPLMGPIKTVLLIGIVLLLIQGISEVLKCVYAVKHRRWP</sequence>
<evidence type="ECO:0000256" key="5">
    <source>
        <dbReference type="ARBA" id="ARBA00022692"/>
    </source>
</evidence>
<keyword evidence="6 8" id="KW-1133">Transmembrane helix</keyword>
<dbReference type="InterPro" id="IPR055348">
    <property type="entry name" value="DctQ"/>
</dbReference>
<evidence type="ECO:0000313" key="10">
    <source>
        <dbReference type="EMBL" id="SVD33456.1"/>
    </source>
</evidence>
<dbReference type="AlphaFoldDB" id="A0A382UGR7"/>
<name>A0A382UGR7_9ZZZZ</name>